<dbReference type="Proteomes" id="UP000191110">
    <property type="component" value="Unassembled WGS sequence"/>
</dbReference>
<dbReference type="InterPro" id="IPR035965">
    <property type="entry name" value="PAS-like_dom_sf"/>
</dbReference>
<evidence type="ECO:0000313" key="2">
    <source>
        <dbReference type="EMBL" id="OOZ39298.1"/>
    </source>
</evidence>
<keyword evidence="3" id="KW-1185">Reference proteome</keyword>
<organism evidence="2 3">
    <name type="scientific">Solemya pervernicosa gill symbiont</name>
    <dbReference type="NCBI Taxonomy" id="642797"/>
    <lineage>
        <taxon>Bacteria</taxon>
        <taxon>Pseudomonadati</taxon>
        <taxon>Pseudomonadota</taxon>
        <taxon>Gammaproteobacteria</taxon>
        <taxon>sulfur-oxidizing symbionts</taxon>
    </lineage>
</organism>
<dbReference type="CDD" id="cd00130">
    <property type="entry name" value="PAS"/>
    <property type="match status" value="1"/>
</dbReference>
<dbReference type="Gene3D" id="3.30.450.20">
    <property type="entry name" value="PAS domain"/>
    <property type="match status" value="1"/>
</dbReference>
<comment type="caution">
    <text evidence="2">The sequence shown here is derived from an EMBL/GenBank/DDBJ whole genome shotgun (WGS) entry which is preliminary data.</text>
</comment>
<evidence type="ECO:0000259" key="1">
    <source>
        <dbReference type="Pfam" id="PF08448"/>
    </source>
</evidence>
<gene>
    <name evidence="2" type="ORF">BOW53_12100</name>
</gene>
<name>A0A1T2L2G3_9GAMM</name>
<proteinExistence type="predicted"/>
<dbReference type="EMBL" id="MPRL01000055">
    <property type="protein sequence ID" value="OOZ39298.1"/>
    <property type="molecule type" value="Genomic_DNA"/>
</dbReference>
<evidence type="ECO:0000313" key="3">
    <source>
        <dbReference type="Proteomes" id="UP000191110"/>
    </source>
</evidence>
<feature type="domain" description="PAS fold-4" evidence="1">
    <location>
        <begin position="7"/>
        <end position="66"/>
    </location>
</feature>
<reference evidence="2 3" key="1">
    <citation type="submission" date="2016-11" db="EMBL/GenBank/DDBJ databases">
        <title>Mixed transmission modes and dynamic genome evolution in an obligate animal-bacterial symbiosis.</title>
        <authorList>
            <person name="Russell S.L."/>
            <person name="Corbett-Detig R.B."/>
            <person name="Cavanaugh C.M."/>
        </authorList>
    </citation>
    <scope>NUCLEOTIDE SEQUENCE [LARGE SCALE GENOMIC DNA]</scope>
    <source>
        <strain evidence="2">Sveles-Q1</strain>
    </source>
</reference>
<dbReference type="InterPro" id="IPR013656">
    <property type="entry name" value="PAS_4"/>
</dbReference>
<dbReference type="Pfam" id="PF08448">
    <property type="entry name" value="PAS_4"/>
    <property type="match status" value="1"/>
</dbReference>
<dbReference type="InterPro" id="IPR000014">
    <property type="entry name" value="PAS"/>
</dbReference>
<protein>
    <recommendedName>
        <fullName evidence="1">PAS fold-4 domain-containing protein</fullName>
    </recommendedName>
</protein>
<sequence length="89" mass="10099">MEKLLSSIYGLVAYLDCDCNFIKVNKAYAEADGHEPSFFIGKNHFELYPHAENEAIFRRVIKSGEPYPGSRYFCGSLFWASKPKQAANT</sequence>
<accession>A0A1T2L2G3</accession>
<dbReference type="AlphaFoldDB" id="A0A1T2L2G3"/>
<dbReference type="SUPFAM" id="SSF55785">
    <property type="entry name" value="PYP-like sensor domain (PAS domain)"/>
    <property type="match status" value="1"/>
</dbReference>